<dbReference type="PROSITE" id="PS51471">
    <property type="entry name" value="FE2OG_OXY"/>
    <property type="match status" value="1"/>
</dbReference>
<dbReference type="InterPro" id="IPR027443">
    <property type="entry name" value="IPNS-like_sf"/>
</dbReference>
<protein>
    <submittedName>
        <fullName evidence="4">Putative 2og-fe oxygenase</fullName>
    </submittedName>
</protein>
<dbReference type="GO" id="GO:0046872">
    <property type="term" value="F:metal ion binding"/>
    <property type="evidence" value="ECO:0007669"/>
    <property type="project" value="UniProtKB-KW"/>
</dbReference>
<accession>A0A0G2ED17</accession>
<reference evidence="4 5" key="2">
    <citation type="submission" date="2015-05" db="EMBL/GenBank/DDBJ databases">
        <title>Distinctive expansion of gene families associated with plant cell wall degradation and secondary metabolism in the genomes of grapevine trunk pathogens.</title>
        <authorList>
            <person name="Lawrence D.P."/>
            <person name="Travadon R."/>
            <person name="Rolshausen P.E."/>
            <person name="Baumgartner K."/>
        </authorList>
    </citation>
    <scope>NUCLEOTIDE SEQUENCE [LARGE SCALE GENOMIC DNA]</scope>
    <source>
        <strain evidence="4">DS831</strain>
    </source>
</reference>
<comment type="similarity">
    <text evidence="1 2">Belongs to the iron/ascorbate-dependent oxidoreductase family.</text>
</comment>
<name>A0A0G2ED17_9PEZI</name>
<dbReference type="Proteomes" id="UP000034182">
    <property type="component" value="Unassembled WGS sequence"/>
</dbReference>
<dbReference type="PANTHER" id="PTHR47990">
    <property type="entry name" value="2-OXOGLUTARATE (2OG) AND FE(II)-DEPENDENT OXYGENASE SUPERFAMILY PROTEIN-RELATED"/>
    <property type="match status" value="1"/>
</dbReference>
<keyword evidence="2" id="KW-0560">Oxidoreductase</keyword>
<dbReference type="Pfam" id="PF03171">
    <property type="entry name" value="2OG-FeII_Oxy"/>
    <property type="match status" value="1"/>
</dbReference>
<dbReference type="EMBL" id="LAQI01000101">
    <property type="protein sequence ID" value="KKY20369.1"/>
    <property type="molecule type" value="Genomic_DNA"/>
</dbReference>
<dbReference type="GO" id="GO:0016491">
    <property type="term" value="F:oxidoreductase activity"/>
    <property type="evidence" value="ECO:0007669"/>
    <property type="project" value="UniProtKB-KW"/>
</dbReference>
<evidence type="ECO:0000256" key="2">
    <source>
        <dbReference type="RuleBase" id="RU003682"/>
    </source>
</evidence>
<gene>
    <name evidence="4" type="ORF">UCDDS831_g04858</name>
</gene>
<reference evidence="4 5" key="1">
    <citation type="submission" date="2015-03" db="EMBL/GenBank/DDBJ databases">
        <authorList>
            <person name="Morales-Cruz A."/>
            <person name="Amrine K.C."/>
            <person name="Cantu D."/>
        </authorList>
    </citation>
    <scope>NUCLEOTIDE SEQUENCE [LARGE SCALE GENOMIC DNA]</scope>
    <source>
        <strain evidence="4">DS831</strain>
    </source>
</reference>
<comment type="caution">
    <text evidence="4">The sequence shown here is derived from an EMBL/GenBank/DDBJ whole genome shotgun (WGS) entry which is preliminary data.</text>
</comment>
<dbReference type="InterPro" id="IPR005123">
    <property type="entry name" value="Oxoglu/Fe-dep_dioxygenase_dom"/>
</dbReference>
<keyword evidence="2" id="KW-0408">Iron</keyword>
<organism evidence="4 5">
    <name type="scientific">Diplodia seriata</name>
    <dbReference type="NCBI Taxonomy" id="420778"/>
    <lineage>
        <taxon>Eukaryota</taxon>
        <taxon>Fungi</taxon>
        <taxon>Dikarya</taxon>
        <taxon>Ascomycota</taxon>
        <taxon>Pezizomycotina</taxon>
        <taxon>Dothideomycetes</taxon>
        <taxon>Dothideomycetes incertae sedis</taxon>
        <taxon>Botryosphaeriales</taxon>
        <taxon>Botryosphaeriaceae</taxon>
        <taxon>Diplodia</taxon>
    </lineage>
</organism>
<evidence type="ECO:0000313" key="4">
    <source>
        <dbReference type="EMBL" id="KKY20369.1"/>
    </source>
</evidence>
<keyword evidence="2" id="KW-0479">Metal-binding</keyword>
<dbReference type="InterPro" id="IPR050231">
    <property type="entry name" value="Iron_ascorbate_oxido_reductase"/>
</dbReference>
<evidence type="ECO:0000259" key="3">
    <source>
        <dbReference type="PROSITE" id="PS51471"/>
    </source>
</evidence>
<dbReference type="SUPFAM" id="SSF51197">
    <property type="entry name" value="Clavaminate synthase-like"/>
    <property type="match status" value="1"/>
</dbReference>
<dbReference type="AlphaFoldDB" id="A0A0G2ED17"/>
<feature type="domain" description="Fe2OG dioxygenase" evidence="3">
    <location>
        <begin position="162"/>
        <end position="271"/>
    </location>
</feature>
<proteinExistence type="inferred from homology"/>
<dbReference type="InterPro" id="IPR044861">
    <property type="entry name" value="IPNS-like_FE2OG_OXY"/>
</dbReference>
<evidence type="ECO:0000313" key="5">
    <source>
        <dbReference type="Proteomes" id="UP000034182"/>
    </source>
</evidence>
<dbReference type="Gene3D" id="2.60.120.330">
    <property type="entry name" value="B-lactam Antibiotic, Isopenicillin N Synthase, Chain"/>
    <property type="match status" value="1"/>
</dbReference>
<evidence type="ECO:0000256" key="1">
    <source>
        <dbReference type="ARBA" id="ARBA00008056"/>
    </source>
</evidence>
<sequence>MSSPLKVKQNGAATIHELEVVDCARLRSRDPSEMEKLLSNARAPGAFYLDLRDQARGSSILEKVQPVYQLAERYFDQLPAWKLKDARADQKPSQDRGYKQCEGDESFEMARDERLSGQAVLPAVFHEKEEMLDTFSDACHEACETMLACLSESLDNGQDFQTYHRPGEASDSGLKLIYEPCRHRVAEVVDNTHTDGGTLTLLFYEELGVEAEMRKGGDWAFIPPREGCAIINVADSLQRMSGGALHSLLHRVTQPADGYKKRYYISYFLRPEQAWKDAQVA</sequence>